<reference evidence="2" key="1">
    <citation type="journal article" date="2019" name="Int. J. Syst. Evol. Microbiol.">
        <title>The Global Catalogue of Microorganisms (GCM) 10K type strain sequencing project: providing services to taxonomists for standard genome sequencing and annotation.</title>
        <authorList>
            <consortium name="The Broad Institute Genomics Platform"/>
            <consortium name="The Broad Institute Genome Sequencing Center for Infectious Disease"/>
            <person name="Wu L."/>
            <person name="Ma J."/>
        </authorList>
    </citation>
    <scope>NUCLEOTIDE SEQUENCE [LARGE SCALE GENOMIC DNA]</scope>
    <source>
        <strain evidence="2">JCM 15933</strain>
    </source>
</reference>
<evidence type="ECO:0000313" key="1">
    <source>
        <dbReference type="EMBL" id="GAA1526096.1"/>
    </source>
</evidence>
<dbReference type="RefSeq" id="WP_344504349.1">
    <property type="nucleotide sequence ID" value="NZ_BAAAQD010000009.1"/>
</dbReference>
<protein>
    <submittedName>
        <fullName evidence="1">Uncharacterized protein</fullName>
    </submittedName>
</protein>
<dbReference type="EMBL" id="BAAAQD010000009">
    <property type="protein sequence ID" value="GAA1526096.1"/>
    <property type="molecule type" value="Genomic_DNA"/>
</dbReference>
<organism evidence="1 2">
    <name type="scientific">Dactylosporangium maewongense</name>
    <dbReference type="NCBI Taxonomy" id="634393"/>
    <lineage>
        <taxon>Bacteria</taxon>
        <taxon>Bacillati</taxon>
        <taxon>Actinomycetota</taxon>
        <taxon>Actinomycetes</taxon>
        <taxon>Micromonosporales</taxon>
        <taxon>Micromonosporaceae</taxon>
        <taxon>Dactylosporangium</taxon>
    </lineage>
</organism>
<gene>
    <name evidence="1" type="ORF">GCM10009827_048590</name>
</gene>
<evidence type="ECO:0000313" key="2">
    <source>
        <dbReference type="Proteomes" id="UP001501470"/>
    </source>
</evidence>
<dbReference type="Proteomes" id="UP001501470">
    <property type="component" value="Unassembled WGS sequence"/>
</dbReference>
<name>A0ABP4LKI2_9ACTN</name>
<keyword evidence="2" id="KW-1185">Reference proteome</keyword>
<proteinExistence type="predicted"/>
<sequence>MSYTFITAARITMSREGFDTWMDAPVPPASRIENPSAMFAGWWWSDRTPQWSTDADAETPRSVLAERADDPQTLTVLRHHDGALEAYLWTVGHSGFWEPPAQQLLLMLAGAAAVKTDDTEDHVLFWEDAAGTLPTRDESALISLLAVGRDSARFVGRRPLADLLTRLAPVEEAFAELAESYDD</sequence>
<accession>A0ABP4LKI2</accession>
<comment type="caution">
    <text evidence="1">The sequence shown here is derived from an EMBL/GenBank/DDBJ whole genome shotgun (WGS) entry which is preliminary data.</text>
</comment>